<sequence length="119" mass="12446">MDGLTIERSEEAGGAALVLKLSGDMTIPWAGELRQTLLDAFDAAATVAVDVRQVASVDLSGLQLLCAAHRTSCVRGRAFRLTGERDGAFAEAVVLAGFPRHVGCARDVGKTCIWTGGSD</sequence>
<feature type="domain" description="STAS" evidence="1">
    <location>
        <begin position="17"/>
        <end position="98"/>
    </location>
</feature>
<dbReference type="Gene3D" id="3.30.750.24">
    <property type="entry name" value="STAS domain"/>
    <property type="match status" value="1"/>
</dbReference>
<name>A0A0B5BFU6_9BACT</name>
<dbReference type="STRING" id="345632.GPICK_05735"/>
<dbReference type="AlphaFoldDB" id="A0A0B5BFU6"/>
<dbReference type="CDD" id="cd07043">
    <property type="entry name" value="STAS_anti-anti-sigma_factors"/>
    <property type="match status" value="1"/>
</dbReference>
<gene>
    <name evidence="2" type="ORF">GPICK_05735</name>
</gene>
<dbReference type="PANTHER" id="PTHR35849">
    <property type="entry name" value="BLR2341 PROTEIN"/>
    <property type="match status" value="1"/>
</dbReference>
<dbReference type="HOGENOM" id="CLU_166047_0_0_7"/>
<keyword evidence="3" id="KW-1185">Reference proteome</keyword>
<dbReference type="InterPro" id="IPR002645">
    <property type="entry name" value="STAS_dom"/>
</dbReference>
<dbReference type="SUPFAM" id="SSF52091">
    <property type="entry name" value="SpoIIaa-like"/>
    <property type="match status" value="1"/>
</dbReference>
<dbReference type="InterPro" id="IPR058548">
    <property type="entry name" value="MlaB-like_STAS"/>
</dbReference>
<dbReference type="EMBL" id="CP009788">
    <property type="protein sequence ID" value="AJE02931.1"/>
    <property type="molecule type" value="Genomic_DNA"/>
</dbReference>
<dbReference type="Proteomes" id="UP000057609">
    <property type="component" value="Chromosome"/>
</dbReference>
<proteinExistence type="predicted"/>
<protein>
    <submittedName>
        <fullName evidence="2">Sulfate transporter</fullName>
    </submittedName>
</protein>
<dbReference type="PANTHER" id="PTHR35849:SF2">
    <property type="entry name" value="BLR2341 PROTEIN"/>
    <property type="match status" value="1"/>
</dbReference>
<dbReference type="PROSITE" id="PS50801">
    <property type="entry name" value="STAS"/>
    <property type="match status" value="1"/>
</dbReference>
<dbReference type="RefSeq" id="WP_039741238.1">
    <property type="nucleotide sequence ID" value="NZ_CP009788.1"/>
</dbReference>
<dbReference type="InterPro" id="IPR052746">
    <property type="entry name" value="MlaB_ABC_Transporter"/>
</dbReference>
<dbReference type="OrthoDB" id="5397031at2"/>
<evidence type="ECO:0000259" key="1">
    <source>
        <dbReference type="PROSITE" id="PS50801"/>
    </source>
</evidence>
<dbReference type="Pfam" id="PF13466">
    <property type="entry name" value="STAS_2"/>
    <property type="match status" value="1"/>
</dbReference>
<evidence type="ECO:0000313" key="2">
    <source>
        <dbReference type="EMBL" id="AJE02931.1"/>
    </source>
</evidence>
<accession>A0A0B5BFU6</accession>
<dbReference type="InterPro" id="IPR036513">
    <property type="entry name" value="STAS_dom_sf"/>
</dbReference>
<evidence type="ECO:0000313" key="3">
    <source>
        <dbReference type="Proteomes" id="UP000057609"/>
    </source>
</evidence>
<dbReference type="KEGG" id="gpi:GPICK_05735"/>
<reference evidence="2 3" key="1">
    <citation type="journal article" date="2015" name="Genome Announc.">
        <title>Complete Genome of Geobacter pickeringii G13T, a Metal-Reducing Isolate from Sedimentary Kaolin Deposits.</title>
        <authorList>
            <person name="Badalamenti J.P."/>
            <person name="Bond D.R."/>
        </authorList>
    </citation>
    <scope>NUCLEOTIDE SEQUENCE [LARGE SCALE GENOMIC DNA]</scope>
    <source>
        <strain evidence="2 3">G13</strain>
    </source>
</reference>
<organism evidence="2 3">
    <name type="scientific">Geobacter pickeringii</name>
    <dbReference type="NCBI Taxonomy" id="345632"/>
    <lineage>
        <taxon>Bacteria</taxon>
        <taxon>Pseudomonadati</taxon>
        <taxon>Thermodesulfobacteriota</taxon>
        <taxon>Desulfuromonadia</taxon>
        <taxon>Geobacterales</taxon>
        <taxon>Geobacteraceae</taxon>
        <taxon>Geobacter</taxon>
    </lineage>
</organism>